<evidence type="ECO:0000256" key="1">
    <source>
        <dbReference type="SAM" id="SignalP"/>
    </source>
</evidence>
<protein>
    <submittedName>
        <fullName evidence="2">RNA recognition motif. (A.k.a. RRM, RBD, or RNP domain)</fullName>
    </submittedName>
</protein>
<accession>A0A1A8RM64</accession>
<dbReference type="AlphaFoldDB" id="A0A1A8RM64"/>
<sequence length="115" mass="12992">WIFATVFMLMASALCLSRGLKILNTSKDLIRFFEVNGKVSHVARIPNELKQPEGRALIEYVNDKSTSKIIPQILGTFASPLDPSGMWTVRTIRDVGQEEVGREIARRYLEELEAV</sequence>
<evidence type="ECO:0000313" key="2">
    <source>
        <dbReference type="EMBL" id="SBS06797.1"/>
    </source>
</evidence>
<feature type="chain" id="PRO_5008377896" evidence="1">
    <location>
        <begin position="20"/>
        <end position="115"/>
    </location>
</feature>
<proteinExistence type="predicted"/>
<feature type="signal peptide" evidence="1">
    <location>
        <begin position="1"/>
        <end position="19"/>
    </location>
</feature>
<organism evidence="2">
    <name type="scientific">Nothobranchius rachovii</name>
    <name type="common">bluefin notho</name>
    <dbReference type="NCBI Taxonomy" id="451742"/>
    <lineage>
        <taxon>Eukaryota</taxon>
        <taxon>Metazoa</taxon>
        <taxon>Chordata</taxon>
        <taxon>Craniata</taxon>
        <taxon>Vertebrata</taxon>
        <taxon>Euteleostomi</taxon>
        <taxon>Actinopterygii</taxon>
        <taxon>Neopterygii</taxon>
        <taxon>Teleostei</taxon>
        <taxon>Neoteleostei</taxon>
        <taxon>Acanthomorphata</taxon>
        <taxon>Ovalentaria</taxon>
        <taxon>Atherinomorphae</taxon>
        <taxon>Cyprinodontiformes</taxon>
        <taxon>Nothobranchiidae</taxon>
        <taxon>Nothobranchius</taxon>
    </lineage>
</organism>
<keyword evidence="1" id="KW-0732">Signal</keyword>
<reference evidence="2" key="2">
    <citation type="submission" date="2016-06" db="EMBL/GenBank/DDBJ databases">
        <title>The genome of a short-lived fish provides insights into sex chromosome evolution and the genetic control of aging.</title>
        <authorList>
            <person name="Reichwald K."/>
            <person name="Felder M."/>
            <person name="Petzold A."/>
            <person name="Koch P."/>
            <person name="Groth M."/>
            <person name="Platzer M."/>
        </authorList>
    </citation>
    <scope>NUCLEOTIDE SEQUENCE</scope>
    <source>
        <tissue evidence="2">Brain</tissue>
    </source>
</reference>
<gene>
    <name evidence="2" type="primary">Nfu_g_1_025563</name>
</gene>
<dbReference type="EMBL" id="HAEH01017867">
    <property type="protein sequence ID" value="SBS06797.1"/>
    <property type="molecule type" value="Transcribed_RNA"/>
</dbReference>
<feature type="non-terminal residue" evidence="2">
    <location>
        <position position="1"/>
    </location>
</feature>
<feature type="non-terminal residue" evidence="2">
    <location>
        <position position="115"/>
    </location>
</feature>
<reference evidence="2" key="1">
    <citation type="submission" date="2016-05" db="EMBL/GenBank/DDBJ databases">
        <authorList>
            <person name="Lavstsen T."/>
            <person name="Jespersen J.S."/>
        </authorList>
    </citation>
    <scope>NUCLEOTIDE SEQUENCE</scope>
    <source>
        <tissue evidence="2">Brain</tissue>
    </source>
</reference>
<name>A0A1A8RM64_9TELE</name>